<dbReference type="InterPro" id="IPR050559">
    <property type="entry name" value="P-Pant_transferase_sf"/>
</dbReference>
<gene>
    <name evidence="4" type="ORF">ACFFV7_26185</name>
</gene>
<dbReference type="Proteomes" id="UP001589647">
    <property type="component" value="Unassembled WGS sequence"/>
</dbReference>
<dbReference type="SUPFAM" id="SSF56214">
    <property type="entry name" value="4'-phosphopantetheinyl transferase"/>
    <property type="match status" value="2"/>
</dbReference>
<comment type="caution">
    <text evidence="4">The sequence shown here is derived from an EMBL/GenBank/DDBJ whole genome shotgun (WGS) entry which is preliminary data.</text>
</comment>
<organism evidence="4 5">
    <name type="scientific">Nonomuraea spiralis</name>
    <dbReference type="NCBI Taxonomy" id="46182"/>
    <lineage>
        <taxon>Bacteria</taxon>
        <taxon>Bacillati</taxon>
        <taxon>Actinomycetota</taxon>
        <taxon>Actinomycetes</taxon>
        <taxon>Streptosporangiales</taxon>
        <taxon>Streptosporangiaceae</taxon>
        <taxon>Nonomuraea</taxon>
    </lineage>
</organism>
<comment type="similarity">
    <text evidence="1">Belongs to the P-Pant transferase superfamily. Gsp/Sfp/HetI/AcpT family.</text>
</comment>
<dbReference type="EMBL" id="JBHMEI010000020">
    <property type="protein sequence ID" value="MFB9204708.1"/>
    <property type="molecule type" value="Genomic_DNA"/>
</dbReference>
<dbReference type="RefSeq" id="WP_229824460.1">
    <property type="nucleotide sequence ID" value="NZ_BMRC01000013.1"/>
</dbReference>
<sequence length="256" mass="27769">MIASVVAPGECQVWWAGPRDHPEETLLSVLSEPELERAARFRREPDRRRFLTGSWLLRTASAVQFGIRPEEVVVDRSCPDCTRYHGKPRVRARGFPLHVSVSHSEDRVAVAVTAEGPVGVDVEAVPADPVDDLARCALTEAELTVLEAFPQEDRYEAFAKVWVRKEAALKATGHGLRVPPTEVAVSGPAEDPALLSWPLDIPPESLRFRVLSPGSGYVAAVAVITDRPVEAVEFHLPAARADFARGPVPGPLAGVA</sequence>
<dbReference type="InterPro" id="IPR037143">
    <property type="entry name" value="4-PPantetheinyl_Trfase_dom_sf"/>
</dbReference>
<evidence type="ECO:0000256" key="1">
    <source>
        <dbReference type="ARBA" id="ARBA00010990"/>
    </source>
</evidence>
<evidence type="ECO:0000259" key="3">
    <source>
        <dbReference type="Pfam" id="PF01648"/>
    </source>
</evidence>
<dbReference type="Gene3D" id="3.90.470.20">
    <property type="entry name" value="4'-phosphopantetheinyl transferase domain"/>
    <property type="match status" value="2"/>
</dbReference>
<accession>A0ABV5IKW1</accession>
<protein>
    <submittedName>
        <fullName evidence="4">4'-phosphopantetheinyl transferase family protein</fullName>
    </submittedName>
</protein>
<reference evidence="4 5" key="1">
    <citation type="submission" date="2024-09" db="EMBL/GenBank/DDBJ databases">
        <authorList>
            <person name="Sun Q."/>
            <person name="Mori K."/>
        </authorList>
    </citation>
    <scope>NUCLEOTIDE SEQUENCE [LARGE SCALE GENOMIC DNA]</scope>
    <source>
        <strain evidence="4 5">CCM 3426</strain>
    </source>
</reference>
<evidence type="ECO:0000313" key="4">
    <source>
        <dbReference type="EMBL" id="MFB9204708.1"/>
    </source>
</evidence>
<dbReference type="GO" id="GO:0016740">
    <property type="term" value="F:transferase activity"/>
    <property type="evidence" value="ECO:0007669"/>
    <property type="project" value="UniProtKB-KW"/>
</dbReference>
<dbReference type="Pfam" id="PF01648">
    <property type="entry name" value="ACPS"/>
    <property type="match status" value="1"/>
</dbReference>
<dbReference type="PANTHER" id="PTHR12215">
    <property type="entry name" value="PHOSPHOPANTETHEINE TRANSFERASE"/>
    <property type="match status" value="1"/>
</dbReference>
<dbReference type="InterPro" id="IPR008278">
    <property type="entry name" value="4-PPantetheinyl_Trfase_dom"/>
</dbReference>
<evidence type="ECO:0000256" key="2">
    <source>
        <dbReference type="ARBA" id="ARBA00022679"/>
    </source>
</evidence>
<keyword evidence="5" id="KW-1185">Reference proteome</keyword>
<name>A0ABV5IKW1_9ACTN</name>
<keyword evidence="2 4" id="KW-0808">Transferase</keyword>
<evidence type="ECO:0000313" key="5">
    <source>
        <dbReference type="Proteomes" id="UP001589647"/>
    </source>
</evidence>
<proteinExistence type="inferred from homology"/>
<dbReference type="PANTHER" id="PTHR12215:SF10">
    <property type="entry name" value="L-AMINOADIPATE-SEMIALDEHYDE DEHYDROGENASE-PHOSPHOPANTETHEINYL TRANSFERASE"/>
    <property type="match status" value="1"/>
</dbReference>
<feature type="domain" description="4'-phosphopantetheinyl transferase" evidence="3">
    <location>
        <begin position="117"/>
        <end position="222"/>
    </location>
</feature>